<accession>A0A1J5TQ81</accession>
<keyword evidence="2 7" id="KW-0698">rRNA processing</keyword>
<feature type="binding site" evidence="7">
    <location>
        <position position="12"/>
    </location>
    <ligand>
        <name>ATP</name>
        <dbReference type="ChEBI" id="CHEBI:30616"/>
    </ligand>
</feature>
<organism evidence="8 9">
    <name type="scientific">Marine Group III euryarchaeote CG-Epi3</name>
    <dbReference type="NCBI Taxonomy" id="1888997"/>
    <lineage>
        <taxon>Archaea</taxon>
        <taxon>Methanobacteriati</taxon>
        <taxon>Thermoplasmatota</taxon>
        <taxon>Thermoplasmata</taxon>
        <taxon>Candidatus Thermoprofundales</taxon>
    </lineage>
</organism>
<evidence type="ECO:0000313" key="8">
    <source>
        <dbReference type="EMBL" id="OIR23079.1"/>
    </source>
</evidence>
<feature type="binding site" evidence="7">
    <location>
        <position position="15"/>
    </location>
    <ligand>
        <name>ATP</name>
        <dbReference type="ChEBI" id="CHEBI:30616"/>
    </ligand>
</feature>
<feature type="region of interest" description="LID" evidence="7">
    <location>
        <begin position="95"/>
        <end position="105"/>
    </location>
</feature>
<dbReference type="Proteomes" id="UP000183138">
    <property type="component" value="Unassembled WGS sequence"/>
</dbReference>
<dbReference type="InterPro" id="IPR020618">
    <property type="entry name" value="Adenyl_kinase_AK6"/>
</dbReference>
<keyword evidence="1 7" id="KW-0690">Ribosome biogenesis</keyword>
<reference evidence="8 9" key="1">
    <citation type="submission" date="2016-08" db="EMBL/GenBank/DDBJ databases">
        <title>New Insights into Marine Group III Euryarchaeota, from dark to light.</title>
        <authorList>
            <person name="Haro-Moreno J.M."/>
            <person name="Rodriguez-Valera F."/>
            <person name="Lopez-Garcia P."/>
            <person name="Moreira D."/>
            <person name="Martin-Cuadrado A.B."/>
        </authorList>
    </citation>
    <scope>NUCLEOTIDE SEQUENCE [LARGE SCALE GENOMIC DNA]</scope>
    <source>
        <strain evidence="8">CG-Epi3</strain>
    </source>
</reference>
<sequence length="169" mass="19121">MNIALTGTPGTGKTSLSSKLDNTVVSINNHYSDISNGKDEEGNWLIDLDKLNEVINVKIHSNCIFEGHVSHFLNDIGMTIVLRCNPKKLKERLDSRKYTDAKIRENMEAEALNIITEEAIEFHGENKVFELDTSTNSIDESLTKLKEIIGGNLKSDKRIDYSETIMDWY</sequence>
<dbReference type="Gene3D" id="3.40.50.300">
    <property type="entry name" value="P-loop containing nucleotide triphosphate hydrolases"/>
    <property type="match status" value="1"/>
</dbReference>
<feature type="binding site" evidence="7">
    <location>
        <position position="10"/>
    </location>
    <ligand>
        <name>ATP</name>
        <dbReference type="ChEBI" id="CHEBI:30616"/>
    </ligand>
</feature>
<dbReference type="GO" id="GO:0016887">
    <property type="term" value="F:ATP hydrolysis activity"/>
    <property type="evidence" value="ECO:0007669"/>
    <property type="project" value="InterPro"/>
</dbReference>
<keyword evidence="4 7" id="KW-0547">Nucleotide-binding</keyword>
<dbReference type="GO" id="GO:0006364">
    <property type="term" value="P:rRNA processing"/>
    <property type="evidence" value="ECO:0007669"/>
    <property type="project" value="UniProtKB-KW"/>
</dbReference>
<dbReference type="AlphaFoldDB" id="A0A1J5TQ81"/>
<dbReference type="PANTHER" id="PTHR12595">
    <property type="entry name" value="POS9-ACTIVATING FACTOR FAP7-RELATED"/>
    <property type="match status" value="1"/>
</dbReference>
<comment type="catalytic activity">
    <reaction evidence="7">
        <text>AMP + ATP = 2 ADP</text>
        <dbReference type="Rhea" id="RHEA:12973"/>
        <dbReference type="ChEBI" id="CHEBI:30616"/>
        <dbReference type="ChEBI" id="CHEBI:456215"/>
        <dbReference type="ChEBI" id="CHEBI:456216"/>
        <dbReference type="EC" id="2.7.4.3"/>
    </reaction>
</comment>
<dbReference type="GO" id="GO:0005524">
    <property type="term" value="F:ATP binding"/>
    <property type="evidence" value="ECO:0007669"/>
    <property type="project" value="UniProtKB-UniRule"/>
</dbReference>
<dbReference type="GO" id="GO:0004017">
    <property type="term" value="F:AMP kinase activity"/>
    <property type="evidence" value="ECO:0007669"/>
    <property type="project" value="UniProtKB-UniRule"/>
</dbReference>
<comment type="catalytic activity">
    <reaction evidence="7">
        <text>ATP + H2O = ADP + phosphate + H(+)</text>
        <dbReference type="Rhea" id="RHEA:13065"/>
        <dbReference type="ChEBI" id="CHEBI:15377"/>
        <dbReference type="ChEBI" id="CHEBI:15378"/>
        <dbReference type="ChEBI" id="CHEBI:30616"/>
        <dbReference type="ChEBI" id="CHEBI:43474"/>
        <dbReference type="ChEBI" id="CHEBI:456216"/>
    </reaction>
</comment>
<evidence type="ECO:0000256" key="5">
    <source>
        <dbReference type="ARBA" id="ARBA00022777"/>
    </source>
</evidence>
<comment type="caution">
    <text evidence="8">The sequence shown here is derived from an EMBL/GenBank/DDBJ whole genome shotgun (WGS) entry which is preliminary data.</text>
</comment>
<dbReference type="EC" id="2.7.4.3" evidence="7"/>
<dbReference type="HAMAP" id="MF_00039">
    <property type="entry name" value="Adenylate_kinase_AK6"/>
    <property type="match status" value="1"/>
</dbReference>
<evidence type="ECO:0000256" key="7">
    <source>
        <dbReference type="HAMAP-Rule" id="MF_00039"/>
    </source>
</evidence>
<evidence type="ECO:0000256" key="4">
    <source>
        <dbReference type="ARBA" id="ARBA00022741"/>
    </source>
</evidence>
<feature type="binding site" evidence="7">
    <location>
        <position position="13"/>
    </location>
    <ligand>
        <name>ATP</name>
        <dbReference type="ChEBI" id="CHEBI:30616"/>
    </ligand>
</feature>
<evidence type="ECO:0000256" key="1">
    <source>
        <dbReference type="ARBA" id="ARBA00022517"/>
    </source>
</evidence>
<dbReference type="PANTHER" id="PTHR12595:SF0">
    <property type="entry name" value="ADENYLATE KINASE ISOENZYME 6"/>
    <property type="match status" value="1"/>
</dbReference>
<comment type="similarity">
    <text evidence="7">Belongs to the adenylate kinase family. AK6 subfamily.</text>
</comment>
<dbReference type="SUPFAM" id="SSF52540">
    <property type="entry name" value="P-loop containing nucleoside triphosphate hydrolases"/>
    <property type="match status" value="1"/>
</dbReference>
<feature type="binding site" evidence="7">
    <location>
        <position position="96"/>
    </location>
    <ligand>
        <name>ATP</name>
        <dbReference type="ChEBI" id="CHEBI:30616"/>
    </ligand>
</feature>
<keyword evidence="3 7" id="KW-0808">Transferase</keyword>
<comment type="subunit">
    <text evidence="7">Interacts with uS11. Not a structural component of 40S pre-ribosomes, but transiently interacts with them by binding to uS11.</text>
</comment>
<comment type="caution">
    <text evidence="7">Lacks conserved residue(s) required for the propagation of feature annotation.</text>
</comment>
<feature type="binding site" evidence="7">
    <location>
        <position position="14"/>
    </location>
    <ligand>
        <name>ATP</name>
        <dbReference type="ChEBI" id="CHEBI:30616"/>
    </ligand>
</feature>
<dbReference type="EMBL" id="MIYY01000025">
    <property type="protein sequence ID" value="OIR23079.1"/>
    <property type="molecule type" value="Genomic_DNA"/>
</dbReference>
<protein>
    <recommendedName>
        <fullName evidence="7">Putative adenylate kinase</fullName>
        <shortName evidence="7">AK</shortName>
        <ecNumber evidence="7">2.7.4.3</ecNumber>
    </recommendedName>
    <alternativeName>
        <fullName evidence="7">ATP-AMP transphosphorylase</fullName>
    </alternativeName>
</protein>
<evidence type="ECO:0000313" key="9">
    <source>
        <dbReference type="Proteomes" id="UP000183138"/>
    </source>
</evidence>
<evidence type="ECO:0000256" key="2">
    <source>
        <dbReference type="ARBA" id="ARBA00022552"/>
    </source>
</evidence>
<comment type="function">
    <text evidence="7">Broad-specificity nucleoside monophosphate (NMP) kinase that catalyzes the reversible transfer of the terminal phosphate group between nucleoside triphosphates and monophosphates. Has also ATPase activity. Involved in the late maturation steps of the 30S ribosomal particles, specifically 16S rRNA maturation. While NMP activity is not required for ribosome maturation, ATPase activity is. Associates transiently with small ribosomal subunit protein uS11. ATP hydrolysis breaks the interaction with uS11. May temporarily remove uS11 from the ribosome to enable a conformational change of the ribosomal RNA that is needed for the final maturation step of the small ribosomal subunit.</text>
</comment>
<dbReference type="GO" id="GO:0042274">
    <property type="term" value="P:ribosomal small subunit biogenesis"/>
    <property type="evidence" value="ECO:0007669"/>
    <property type="project" value="UniProtKB-UniRule"/>
</dbReference>
<keyword evidence="5 7" id="KW-0418">Kinase</keyword>
<name>A0A1J5TQ81_9ARCH</name>
<dbReference type="InterPro" id="IPR027417">
    <property type="entry name" value="P-loop_NTPase"/>
</dbReference>
<dbReference type="Pfam" id="PF13238">
    <property type="entry name" value="AAA_18"/>
    <property type="match status" value="1"/>
</dbReference>
<evidence type="ECO:0000256" key="3">
    <source>
        <dbReference type="ARBA" id="ARBA00022679"/>
    </source>
</evidence>
<proteinExistence type="inferred from homology"/>
<evidence type="ECO:0000256" key="6">
    <source>
        <dbReference type="ARBA" id="ARBA00022840"/>
    </source>
</evidence>
<gene>
    <name evidence="8" type="ORF">BEU00_01015</name>
</gene>
<keyword evidence="6 7" id="KW-0067">ATP-binding</keyword>